<dbReference type="GO" id="GO:0000976">
    <property type="term" value="F:transcription cis-regulatory region binding"/>
    <property type="evidence" value="ECO:0007669"/>
    <property type="project" value="TreeGrafter"/>
</dbReference>
<protein>
    <submittedName>
        <fullName evidence="8">Fur family peroxide stress response transcriptional regulator</fullName>
    </submittedName>
</protein>
<dbReference type="Proteomes" id="UP000323257">
    <property type="component" value="Unassembled WGS sequence"/>
</dbReference>
<evidence type="ECO:0000256" key="6">
    <source>
        <dbReference type="ARBA" id="ARBA00023163"/>
    </source>
</evidence>
<evidence type="ECO:0000256" key="5">
    <source>
        <dbReference type="ARBA" id="ARBA00023125"/>
    </source>
</evidence>
<dbReference type="GO" id="GO:0003700">
    <property type="term" value="F:DNA-binding transcription factor activity"/>
    <property type="evidence" value="ECO:0007669"/>
    <property type="project" value="InterPro"/>
</dbReference>
<evidence type="ECO:0000313" key="9">
    <source>
        <dbReference type="Proteomes" id="UP000323257"/>
    </source>
</evidence>
<keyword evidence="5" id="KW-0238">DNA-binding</keyword>
<name>A0A5S5CIN7_9BACL</name>
<keyword evidence="4" id="KW-0805">Transcription regulation</keyword>
<evidence type="ECO:0000256" key="7">
    <source>
        <dbReference type="PIRSR" id="PIRSR602481-1"/>
    </source>
</evidence>
<dbReference type="Gene3D" id="1.10.10.10">
    <property type="entry name" value="Winged helix-like DNA-binding domain superfamily/Winged helix DNA-binding domain"/>
    <property type="match status" value="1"/>
</dbReference>
<dbReference type="PANTHER" id="PTHR33202">
    <property type="entry name" value="ZINC UPTAKE REGULATION PROTEIN"/>
    <property type="match status" value="1"/>
</dbReference>
<dbReference type="OrthoDB" id="8659436at2"/>
<feature type="binding site" evidence="7">
    <location>
        <position position="126"/>
    </location>
    <ligand>
        <name>Zn(2+)</name>
        <dbReference type="ChEBI" id="CHEBI:29105"/>
    </ligand>
</feature>
<keyword evidence="3 7" id="KW-0862">Zinc</keyword>
<comment type="cofactor">
    <cofactor evidence="7">
        <name>Zn(2+)</name>
        <dbReference type="ChEBI" id="CHEBI:29105"/>
    </cofactor>
    <text evidence="7">Binds 1 zinc ion per subunit.</text>
</comment>
<keyword evidence="9" id="KW-1185">Reference proteome</keyword>
<dbReference type="GO" id="GO:0008270">
    <property type="term" value="F:zinc ion binding"/>
    <property type="evidence" value="ECO:0007669"/>
    <property type="project" value="TreeGrafter"/>
</dbReference>
<evidence type="ECO:0000256" key="4">
    <source>
        <dbReference type="ARBA" id="ARBA00023015"/>
    </source>
</evidence>
<accession>A0A5S5CIN7</accession>
<dbReference type="InterPro" id="IPR036388">
    <property type="entry name" value="WH-like_DNA-bd_sf"/>
</dbReference>
<sequence length="134" mass="15312">MSRKGQLTTPRRTIYHIVMDSSDHPTASDIMDRLKVRGANFAYATVYNSLRYLTEEGLIRELKLEGDASRYDARMENHQHVLCISCGKLDEVFIETPQSWLSTIATATGYDIQEEQFLFKGVCGSCREQRTTVQ</sequence>
<dbReference type="AlphaFoldDB" id="A0A5S5CIN7"/>
<dbReference type="InterPro" id="IPR002481">
    <property type="entry name" value="FUR"/>
</dbReference>
<keyword evidence="6" id="KW-0804">Transcription</keyword>
<dbReference type="InterPro" id="IPR036390">
    <property type="entry name" value="WH_DNA-bd_sf"/>
</dbReference>
<proteinExistence type="inferred from homology"/>
<dbReference type="Gene3D" id="3.30.1490.190">
    <property type="match status" value="1"/>
</dbReference>
<evidence type="ECO:0000256" key="2">
    <source>
        <dbReference type="ARBA" id="ARBA00022491"/>
    </source>
</evidence>
<keyword evidence="7" id="KW-0479">Metal-binding</keyword>
<reference evidence="8 9" key="1">
    <citation type="submission" date="2019-07" db="EMBL/GenBank/DDBJ databases">
        <title>Genomic Encyclopedia of Type Strains, Phase III (KMG-III): the genomes of soil and plant-associated and newly described type strains.</title>
        <authorList>
            <person name="Whitman W."/>
        </authorList>
    </citation>
    <scope>NUCLEOTIDE SEQUENCE [LARGE SCALE GENOMIC DNA]</scope>
    <source>
        <strain evidence="8 9">BL24</strain>
    </source>
</reference>
<dbReference type="Pfam" id="PF01475">
    <property type="entry name" value="FUR"/>
    <property type="match status" value="1"/>
</dbReference>
<dbReference type="EMBL" id="VNHS01000001">
    <property type="protein sequence ID" value="TYP79572.1"/>
    <property type="molecule type" value="Genomic_DNA"/>
</dbReference>
<dbReference type="SUPFAM" id="SSF46785">
    <property type="entry name" value="Winged helix' DNA-binding domain"/>
    <property type="match status" value="1"/>
</dbReference>
<dbReference type="GO" id="GO:1900376">
    <property type="term" value="P:regulation of secondary metabolite biosynthetic process"/>
    <property type="evidence" value="ECO:0007669"/>
    <property type="project" value="TreeGrafter"/>
</dbReference>
<dbReference type="PANTHER" id="PTHR33202:SF7">
    <property type="entry name" value="FERRIC UPTAKE REGULATION PROTEIN"/>
    <property type="match status" value="1"/>
</dbReference>
<dbReference type="InterPro" id="IPR043135">
    <property type="entry name" value="Fur_C"/>
</dbReference>
<feature type="binding site" evidence="7">
    <location>
        <position position="86"/>
    </location>
    <ligand>
        <name>Zn(2+)</name>
        <dbReference type="ChEBI" id="CHEBI:29105"/>
    </ligand>
</feature>
<evidence type="ECO:0000313" key="8">
    <source>
        <dbReference type="EMBL" id="TYP79572.1"/>
    </source>
</evidence>
<dbReference type="RefSeq" id="WP_148927619.1">
    <property type="nucleotide sequence ID" value="NZ_VNHS01000001.1"/>
</dbReference>
<evidence type="ECO:0000256" key="3">
    <source>
        <dbReference type="ARBA" id="ARBA00022833"/>
    </source>
</evidence>
<comment type="similarity">
    <text evidence="1">Belongs to the Fur family.</text>
</comment>
<organism evidence="8 9">
    <name type="scientific">Paenibacillus methanolicus</name>
    <dbReference type="NCBI Taxonomy" id="582686"/>
    <lineage>
        <taxon>Bacteria</taxon>
        <taxon>Bacillati</taxon>
        <taxon>Bacillota</taxon>
        <taxon>Bacilli</taxon>
        <taxon>Bacillales</taxon>
        <taxon>Paenibacillaceae</taxon>
        <taxon>Paenibacillus</taxon>
    </lineage>
</organism>
<evidence type="ECO:0000256" key="1">
    <source>
        <dbReference type="ARBA" id="ARBA00007957"/>
    </source>
</evidence>
<dbReference type="CDD" id="cd07153">
    <property type="entry name" value="Fur_like"/>
    <property type="match status" value="1"/>
</dbReference>
<dbReference type="GO" id="GO:0045892">
    <property type="term" value="P:negative regulation of DNA-templated transcription"/>
    <property type="evidence" value="ECO:0007669"/>
    <property type="project" value="TreeGrafter"/>
</dbReference>
<keyword evidence="2" id="KW-0678">Repressor</keyword>
<feature type="binding site" evidence="7">
    <location>
        <position position="123"/>
    </location>
    <ligand>
        <name>Zn(2+)</name>
        <dbReference type="ChEBI" id="CHEBI:29105"/>
    </ligand>
</feature>
<feature type="binding site" evidence="7">
    <location>
        <position position="83"/>
    </location>
    <ligand>
        <name>Zn(2+)</name>
        <dbReference type="ChEBI" id="CHEBI:29105"/>
    </ligand>
</feature>
<comment type="caution">
    <text evidence="8">The sequence shown here is derived from an EMBL/GenBank/DDBJ whole genome shotgun (WGS) entry which is preliminary data.</text>
</comment>
<gene>
    <name evidence="8" type="ORF">BCM02_101692</name>
</gene>